<dbReference type="SUPFAM" id="SSF52777">
    <property type="entry name" value="CoA-dependent acyltransferases"/>
    <property type="match status" value="2"/>
</dbReference>
<keyword evidence="5" id="KW-0436">Ligase</keyword>
<dbReference type="Gene3D" id="3.30.559.30">
    <property type="entry name" value="Nonribosomal peptide synthetase, condensation domain"/>
    <property type="match status" value="1"/>
</dbReference>
<dbReference type="FunFam" id="3.40.50.980:FF:000002">
    <property type="entry name" value="Enterobactin synthetase component F"/>
    <property type="match status" value="1"/>
</dbReference>
<evidence type="ECO:0000256" key="3">
    <source>
        <dbReference type="ARBA" id="ARBA00022450"/>
    </source>
</evidence>
<dbReference type="GO" id="GO:0005829">
    <property type="term" value="C:cytosol"/>
    <property type="evidence" value="ECO:0007669"/>
    <property type="project" value="TreeGrafter"/>
</dbReference>
<dbReference type="PANTHER" id="PTHR45527">
    <property type="entry name" value="NONRIBOSOMAL PEPTIDE SYNTHETASE"/>
    <property type="match status" value="1"/>
</dbReference>
<dbReference type="SUPFAM" id="SSF47336">
    <property type="entry name" value="ACP-like"/>
    <property type="match status" value="1"/>
</dbReference>
<dbReference type="InterPro" id="IPR009081">
    <property type="entry name" value="PP-bd_ACP"/>
</dbReference>
<comment type="caution">
    <text evidence="7">The sequence shown here is derived from an EMBL/GenBank/DDBJ whole genome shotgun (WGS) entry which is preliminary data.</text>
</comment>
<evidence type="ECO:0000256" key="5">
    <source>
        <dbReference type="ARBA" id="ARBA00022598"/>
    </source>
</evidence>
<dbReference type="InterPro" id="IPR023213">
    <property type="entry name" value="CAT-like_dom_sf"/>
</dbReference>
<comment type="cofactor">
    <cofactor evidence="1">
        <name>pantetheine 4'-phosphate</name>
        <dbReference type="ChEBI" id="CHEBI:47942"/>
    </cofactor>
</comment>
<dbReference type="FunFam" id="1.10.1200.10:FF:000005">
    <property type="entry name" value="Nonribosomal peptide synthetase 1"/>
    <property type="match status" value="1"/>
</dbReference>
<comment type="similarity">
    <text evidence="2">Belongs to the ATP-dependent AMP-binding enzyme family.</text>
</comment>
<dbReference type="Proteomes" id="UP000315439">
    <property type="component" value="Unassembled WGS sequence"/>
</dbReference>
<proteinExistence type="inferred from homology"/>
<evidence type="ECO:0000313" key="7">
    <source>
        <dbReference type="EMBL" id="TQV85988.1"/>
    </source>
</evidence>
<dbReference type="InterPro" id="IPR001242">
    <property type="entry name" value="Condensation_dom"/>
</dbReference>
<sequence>MTVYTLINQLGAKKIKLWQEDGQLKFKAPKGAITDDIRQQLIDNKSDIIAFLRQVSPNNKIPPIVPINRDDYEQFPLSFAQERLWFINQLDPDSASYNSPVAATINGDFNIDHLQQTLDMIIARHDNLRTVFPSHEGQAQQLILDSIDFNLDVIDLSHYQDQTAKDEKARQLCRIETATAFDLTTGPLIRGKVIKLAQQKHILMLNMHHIISDGWSMGVLMTELFLIMEGLARGQSVELPPLPIQYVDYSVWQRDWLEKGGVLKQQLAYWQDKLSGVPECLELATDYPRPSVQTAAGAVKTFKISRDLTERLKSLAEKQDCTLYMTLLAMFKVLLYRYTGQEDICVGGVIANRQYGETESLIGMFINSLALRSQVQGEETFNAVLAKVKNTCLEAYEHQDTPFEKIVDLVQPQRNMAINPLFQVMLILQAEPTELGDRVQLYPLDSDTSDLDQIVEFTETPQGLVGEIEYSTELYKPQTIERMIEHLSALCQSITDTPDEPIRSLNYMSSAEKQTLLFDYNQTRADYPKSQCIHQLFEAKVKQQPDQVAVIFNQEKLTYQQLYDKSQALAFYLQAKGVTPDTLVGLCLERSPKMIIGILGILQAGAAYLPLDPDYPDERLAYMLQDSQAKIILTESKFFDKSNESAANIQWVNLDEQWSEINDYAASQIDKNQTLQQQSTPSHLAYVIYTSGSTGQPKGVMVEHRALMNRIDWMQQQYHLDNNDVVLQKTPFSFDVSVWEFLWPVMSGASIVFANPQGHKDVNYLSELINDTKVTTLHFVPSMFNIYLNNVKNICAGVRQIFCSGEALDSQQVKNYKTKFPQAELHNLYGPTEAAIDVTAYDCSQLESSTVPIGSPIANTQIYILDRHNQPQPHGMPGELHIAGDCLARGYLNRPELTCEKFVPNPFYANSVNSESFPVNSDLANSNPVNSEPFETSERMYKSGDLARWLDDGTIEYLGRIDTQVKIRGFRIETGEIESRLNQNPAIKESVVIARGKEVNKQLIAFYVAKETSTDELVELAADDLRTHLQQVLPDYMVPTAFVSLEAIPLTTNGKVNRRALNQLDVNLASKQAHVAPRNEVEKQLANIWSGVLNLDIEKIGVNDSFFELGGNSLLAVQLMAKTNSHFELSFPLAVLFSAPNIAGLANLILNKNTSAFDVLVPIQTQGERPAVFAVPGADGGVLPFHPLSQNLGEEQPFYGLQSVGLDGQKKPLDSVEKIVKANIEAMKTVQSSGPYHLIGYSYGGAVAFEMARILLEQGETVASLTILDAVAPLENKHLMAADEVVMLFEVCTTVASLYGVNSAVDIEQLRLLPEETRQEYVVDVLKSYGLDLTVDQFNIFYGVFKANDLAYRTYQAAEISKEIDVSLFRAIESETGKSVDSDDYGWNQLLSNSIRVVDVNADHFSMLDKDHVHEIAEKIVLSAENGND</sequence>
<evidence type="ECO:0000259" key="6">
    <source>
        <dbReference type="PROSITE" id="PS50075"/>
    </source>
</evidence>
<dbReference type="GO" id="GO:0031177">
    <property type="term" value="F:phosphopantetheine binding"/>
    <property type="evidence" value="ECO:0007669"/>
    <property type="project" value="InterPro"/>
</dbReference>
<dbReference type="FunFam" id="3.30.559.30:FF:000001">
    <property type="entry name" value="Non-ribosomal peptide synthetase"/>
    <property type="match status" value="1"/>
</dbReference>
<dbReference type="InterPro" id="IPR029058">
    <property type="entry name" value="AB_hydrolase_fold"/>
</dbReference>
<dbReference type="CDD" id="cd05930">
    <property type="entry name" value="A_NRPS"/>
    <property type="match status" value="1"/>
</dbReference>
<evidence type="ECO:0000256" key="4">
    <source>
        <dbReference type="ARBA" id="ARBA00022553"/>
    </source>
</evidence>
<organism evidence="7 8">
    <name type="scientific">Aliikangiella coralliicola</name>
    <dbReference type="NCBI Taxonomy" id="2592383"/>
    <lineage>
        <taxon>Bacteria</taxon>
        <taxon>Pseudomonadati</taxon>
        <taxon>Pseudomonadota</taxon>
        <taxon>Gammaproteobacteria</taxon>
        <taxon>Oceanospirillales</taxon>
        <taxon>Pleioneaceae</taxon>
        <taxon>Aliikangiella</taxon>
    </lineage>
</organism>
<dbReference type="PANTHER" id="PTHR45527:SF1">
    <property type="entry name" value="FATTY ACID SYNTHASE"/>
    <property type="match status" value="1"/>
</dbReference>
<dbReference type="EMBL" id="VIKS01000011">
    <property type="protein sequence ID" value="TQV85988.1"/>
    <property type="molecule type" value="Genomic_DNA"/>
</dbReference>
<dbReference type="InterPro" id="IPR025110">
    <property type="entry name" value="AMP-bd_C"/>
</dbReference>
<keyword evidence="8" id="KW-1185">Reference proteome</keyword>
<dbReference type="Pfam" id="PF00501">
    <property type="entry name" value="AMP-binding"/>
    <property type="match status" value="1"/>
</dbReference>
<dbReference type="FunFam" id="3.30.300.30:FF:000010">
    <property type="entry name" value="Enterobactin synthetase component F"/>
    <property type="match status" value="1"/>
</dbReference>
<dbReference type="FunFam" id="3.40.50.980:FF:000001">
    <property type="entry name" value="Non-ribosomal peptide synthetase"/>
    <property type="match status" value="1"/>
</dbReference>
<dbReference type="InterPro" id="IPR020845">
    <property type="entry name" value="AMP-binding_CS"/>
</dbReference>
<dbReference type="InterPro" id="IPR010071">
    <property type="entry name" value="AA_adenyl_dom"/>
</dbReference>
<dbReference type="InterPro" id="IPR036736">
    <property type="entry name" value="ACP-like_sf"/>
</dbReference>
<evidence type="ECO:0000256" key="2">
    <source>
        <dbReference type="ARBA" id="ARBA00006432"/>
    </source>
</evidence>
<dbReference type="Gene3D" id="3.40.50.980">
    <property type="match status" value="2"/>
</dbReference>
<dbReference type="Pfam" id="PF00975">
    <property type="entry name" value="Thioesterase"/>
    <property type="match status" value="1"/>
</dbReference>
<dbReference type="SUPFAM" id="SSF56801">
    <property type="entry name" value="Acetyl-CoA synthetase-like"/>
    <property type="match status" value="1"/>
</dbReference>
<dbReference type="CDD" id="cd19531">
    <property type="entry name" value="LCL_NRPS-like"/>
    <property type="match status" value="1"/>
</dbReference>
<dbReference type="Gene3D" id="3.30.559.10">
    <property type="entry name" value="Chloramphenicol acetyltransferase-like domain"/>
    <property type="match status" value="1"/>
</dbReference>
<dbReference type="Gene3D" id="3.40.50.1820">
    <property type="entry name" value="alpha/beta hydrolase"/>
    <property type="match status" value="1"/>
</dbReference>
<evidence type="ECO:0000256" key="1">
    <source>
        <dbReference type="ARBA" id="ARBA00001957"/>
    </source>
</evidence>
<dbReference type="SMART" id="SM00823">
    <property type="entry name" value="PKS_PP"/>
    <property type="match status" value="1"/>
</dbReference>
<dbReference type="InterPro" id="IPR001031">
    <property type="entry name" value="Thioesterase"/>
</dbReference>
<accession>A0A545U944</accession>
<evidence type="ECO:0000313" key="8">
    <source>
        <dbReference type="Proteomes" id="UP000315439"/>
    </source>
</evidence>
<dbReference type="Gene3D" id="2.30.38.10">
    <property type="entry name" value="Luciferase, Domain 3"/>
    <property type="match status" value="1"/>
</dbReference>
<dbReference type="Gene3D" id="1.10.10.1830">
    <property type="entry name" value="Non-ribosomal peptide synthase, adenylation domain"/>
    <property type="match status" value="1"/>
</dbReference>
<dbReference type="Pfam" id="PF13193">
    <property type="entry name" value="AMP-binding_C"/>
    <property type="match status" value="1"/>
</dbReference>
<dbReference type="InterPro" id="IPR041464">
    <property type="entry name" value="TubC_N"/>
</dbReference>
<keyword evidence="4" id="KW-0597">Phosphoprotein</keyword>
<dbReference type="InterPro" id="IPR044894">
    <property type="entry name" value="TubC_N_sf"/>
</dbReference>
<dbReference type="Pfam" id="PF00550">
    <property type="entry name" value="PP-binding"/>
    <property type="match status" value="1"/>
</dbReference>
<dbReference type="Pfam" id="PF00668">
    <property type="entry name" value="Condensation"/>
    <property type="match status" value="1"/>
</dbReference>
<dbReference type="SUPFAM" id="SSF53474">
    <property type="entry name" value="alpha/beta-Hydrolases"/>
    <property type="match status" value="1"/>
</dbReference>
<dbReference type="PROSITE" id="PS50075">
    <property type="entry name" value="CARRIER"/>
    <property type="match status" value="1"/>
</dbReference>
<dbReference type="InterPro" id="IPR000873">
    <property type="entry name" value="AMP-dep_synth/lig_dom"/>
</dbReference>
<name>A0A545U944_9GAMM</name>
<dbReference type="Gene3D" id="1.10.1200.10">
    <property type="entry name" value="ACP-like"/>
    <property type="match status" value="1"/>
</dbReference>
<dbReference type="RefSeq" id="WP_142932907.1">
    <property type="nucleotide sequence ID" value="NZ_ML660167.1"/>
</dbReference>
<keyword evidence="3" id="KW-0596">Phosphopantetheine</keyword>
<dbReference type="InterPro" id="IPR020806">
    <property type="entry name" value="PKS_PP-bd"/>
</dbReference>
<dbReference type="GO" id="GO:0043041">
    <property type="term" value="P:amino acid activation for nonribosomal peptide biosynthetic process"/>
    <property type="evidence" value="ECO:0007669"/>
    <property type="project" value="TreeGrafter"/>
</dbReference>
<gene>
    <name evidence="7" type="ORF">FLL46_18935</name>
</gene>
<dbReference type="OrthoDB" id="9757559at2"/>
<dbReference type="GO" id="GO:0016874">
    <property type="term" value="F:ligase activity"/>
    <property type="evidence" value="ECO:0007669"/>
    <property type="project" value="UniProtKB-KW"/>
</dbReference>
<dbReference type="Gene3D" id="3.30.300.30">
    <property type="match status" value="1"/>
</dbReference>
<feature type="domain" description="Carrier" evidence="6">
    <location>
        <begin position="1076"/>
        <end position="1153"/>
    </location>
</feature>
<dbReference type="PROSITE" id="PS00455">
    <property type="entry name" value="AMP_BINDING"/>
    <property type="match status" value="1"/>
</dbReference>
<dbReference type="FunFam" id="3.30.559.10:FF:000012">
    <property type="entry name" value="Non-ribosomal peptide synthetase"/>
    <property type="match status" value="1"/>
</dbReference>
<dbReference type="InterPro" id="IPR045851">
    <property type="entry name" value="AMP-bd_C_sf"/>
</dbReference>
<dbReference type="NCBIfam" id="TIGR01733">
    <property type="entry name" value="AA-adenyl-dom"/>
    <property type="match status" value="1"/>
</dbReference>
<protein>
    <submittedName>
        <fullName evidence="7">Amino acid adenylation domain-containing protein</fullName>
    </submittedName>
</protein>
<dbReference type="Pfam" id="PF18563">
    <property type="entry name" value="TubC_N"/>
    <property type="match status" value="1"/>
</dbReference>
<reference evidence="7 8" key="1">
    <citation type="submission" date="2019-07" db="EMBL/GenBank/DDBJ databases">
        <title>Draft genome for Aliikangiella sp. M105.</title>
        <authorList>
            <person name="Wang G."/>
        </authorList>
    </citation>
    <scope>NUCLEOTIDE SEQUENCE [LARGE SCALE GENOMIC DNA]</scope>
    <source>
        <strain evidence="7 8">M105</strain>
    </source>
</reference>
<dbReference type="GO" id="GO:0044550">
    <property type="term" value="P:secondary metabolite biosynthetic process"/>
    <property type="evidence" value="ECO:0007669"/>
    <property type="project" value="UniProtKB-ARBA"/>
</dbReference>
<dbReference type="FunFam" id="3.40.50.12780:FF:000012">
    <property type="entry name" value="Non-ribosomal peptide synthetase"/>
    <property type="match status" value="1"/>
</dbReference>